<feature type="compositionally biased region" description="Polar residues" evidence="8">
    <location>
        <begin position="634"/>
        <end position="648"/>
    </location>
</feature>
<feature type="compositionally biased region" description="Low complexity" evidence="8">
    <location>
        <begin position="605"/>
        <end position="621"/>
    </location>
</feature>
<evidence type="ECO:0000259" key="12">
    <source>
        <dbReference type="PROSITE" id="PS50853"/>
    </source>
</evidence>
<dbReference type="InParanoid" id="A0A1S3HK12"/>
<dbReference type="OrthoDB" id="9404142at2759"/>
<evidence type="ECO:0000256" key="3">
    <source>
        <dbReference type="ARBA" id="ARBA00022989"/>
    </source>
</evidence>
<dbReference type="InterPro" id="IPR036179">
    <property type="entry name" value="Ig-like_dom_sf"/>
</dbReference>
<evidence type="ECO:0000256" key="1">
    <source>
        <dbReference type="ARBA" id="ARBA00004479"/>
    </source>
</evidence>
<keyword evidence="6" id="KW-0675">Receptor</keyword>
<evidence type="ECO:0000256" key="7">
    <source>
        <dbReference type="ARBA" id="ARBA00023180"/>
    </source>
</evidence>
<organism evidence="13 14">
    <name type="scientific">Lingula anatina</name>
    <name type="common">Brachiopod</name>
    <name type="synonym">Lingula unguis</name>
    <dbReference type="NCBI Taxonomy" id="7574"/>
    <lineage>
        <taxon>Eukaryota</taxon>
        <taxon>Metazoa</taxon>
        <taxon>Spiralia</taxon>
        <taxon>Lophotrochozoa</taxon>
        <taxon>Brachiopoda</taxon>
        <taxon>Linguliformea</taxon>
        <taxon>Lingulata</taxon>
        <taxon>Lingulida</taxon>
        <taxon>Linguloidea</taxon>
        <taxon>Lingulidae</taxon>
        <taxon>Lingula</taxon>
    </lineage>
</organism>
<dbReference type="PROSITE" id="PS50835">
    <property type="entry name" value="IG_LIKE"/>
    <property type="match status" value="1"/>
</dbReference>
<dbReference type="PANTHER" id="PTHR23037">
    <property type="entry name" value="CYTOKINE RECEPTOR"/>
    <property type="match status" value="1"/>
</dbReference>
<keyword evidence="13" id="KW-1185">Reference proteome</keyword>
<dbReference type="InterPro" id="IPR036116">
    <property type="entry name" value="FN3_sf"/>
</dbReference>
<proteinExistence type="predicted"/>
<comment type="subcellular location">
    <subcellularLocation>
        <location evidence="1">Membrane</location>
        <topology evidence="1">Single-pass type I membrane protein</topology>
    </subcellularLocation>
</comment>
<feature type="transmembrane region" description="Helical" evidence="9">
    <location>
        <begin position="384"/>
        <end position="410"/>
    </location>
</feature>
<evidence type="ECO:0000256" key="2">
    <source>
        <dbReference type="ARBA" id="ARBA00022692"/>
    </source>
</evidence>
<reference evidence="14" key="1">
    <citation type="submission" date="2025-08" db="UniProtKB">
        <authorList>
            <consortium name="RefSeq"/>
        </authorList>
    </citation>
    <scope>IDENTIFICATION</scope>
    <source>
        <tissue evidence="14">Gonads</tissue>
    </source>
</reference>
<dbReference type="Proteomes" id="UP000085678">
    <property type="component" value="Unplaced"/>
</dbReference>
<dbReference type="GO" id="GO:0009897">
    <property type="term" value="C:external side of plasma membrane"/>
    <property type="evidence" value="ECO:0007669"/>
    <property type="project" value="TreeGrafter"/>
</dbReference>
<evidence type="ECO:0000313" key="13">
    <source>
        <dbReference type="Proteomes" id="UP000085678"/>
    </source>
</evidence>
<evidence type="ECO:0000256" key="8">
    <source>
        <dbReference type="SAM" id="MobiDB-lite"/>
    </source>
</evidence>
<protein>
    <submittedName>
        <fullName evidence="14">Uncharacterized protein LOC106155932 isoform X2</fullName>
    </submittedName>
</protein>
<dbReference type="CDD" id="cd00063">
    <property type="entry name" value="FN3"/>
    <property type="match status" value="1"/>
</dbReference>
<keyword evidence="5" id="KW-1015">Disulfide bond</keyword>
<evidence type="ECO:0000256" key="4">
    <source>
        <dbReference type="ARBA" id="ARBA00023136"/>
    </source>
</evidence>
<feature type="domain" description="Fibronectin type-III" evidence="12">
    <location>
        <begin position="259"/>
        <end position="365"/>
    </location>
</feature>
<evidence type="ECO:0000256" key="6">
    <source>
        <dbReference type="ARBA" id="ARBA00023170"/>
    </source>
</evidence>
<gene>
    <name evidence="14" type="primary">LOC106155932</name>
</gene>
<dbReference type="AlphaFoldDB" id="A0A1S3HK12"/>
<keyword evidence="2 9" id="KW-0812">Transmembrane</keyword>
<keyword evidence="3 9" id="KW-1133">Transmembrane helix</keyword>
<feature type="region of interest" description="Disordered" evidence="8">
    <location>
        <begin position="594"/>
        <end position="648"/>
    </location>
</feature>
<dbReference type="GeneID" id="106155932"/>
<keyword evidence="7" id="KW-0325">Glycoprotein</keyword>
<accession>A0A1S3HK12</accession>
<dbReference type="PANTHER" id="PTHR23037:SF35">
    <property type="entry name" value="FIBRONECTIN TYPE-III DOMAIN-CONTAINING PROTEIN"/>
    <property type="match status" value="1"/>
</dbReference>
<dbReference type="Gene3D" id="2.60.40.10">
    <property type="entry name" value="Immunoglobulins"/>
    <property type="match status" value="3"/>
</dbReference>
<dbReference type="SUPFAM" id="SSF49265">
    <property type="entry name" value="Fibronectin type III"/>
    <property type="match status" value="2"/>
</dbReference>
<evidence type="ECO:0000256" key="9">
    <source>
        <dbReference type="SAM" id="Phobius"/>
    </source>
</evidence>
<dbReference type="SUPFAM" id="SSF48726">
    <property type="entry name" value="Immunoglobulin"/>
    <property type="match status" value="1"/>
</dbReference>
<feature type="chain" id="PRO_5010171640" evidence="10">
    <location>
        <begin position="22"/>
        <end position="740"/>
    </location>
</feature>
<keyword evidence="10" id="KW-0732">Signal</keyword>
<dbReference type="InterPro" id="IPR007110">
    <property type="entry name" value="Ig-like_dom"/>
</dbReference>
<evidence type="ECO:0000256" key="10">
    <source>
        <dbReference type="SAM" id="SignalP"/>
    </source>
</evidence>
<evidence type="ECO:0000259" key="11">
    <source>
        <dbReference type="PROSITE" id="PS50835"/>
    </source>
</evidence>
<dbReference type="PROSITE" id="PS50853">
    <property type="entry name" value="FN3"/>
    <property type="match status" value="1"/>
</dbReference>
<sequence length="740" mass="82951">MLTMWQLITAVLMINTSTVASLRLMPKDPVVEAGSSLTLTCYLEDPNLQPKNIYFSYSFHNIYKNFSQENVAVLDNSTVQLHVKDVRKGTYYCDHNPSTGYEAQYVEVGCEYAFYHCPCSVTCNSSLGSTCTHCMPLSCIYYKIIMSDCNKKLICHMAFFFKDPPDKATISCISYNFEELTCSWTTGRDPLISTNWTALKSNDNVSYTPCDRQGQKCTLDSKYITGISQYFKVQGKNVLGESTSAITEVDIFKSVKLNPVRNVKAIAVNNSMISLSWQASPSGRNIMEDYILSTVGRGLQYRVEYRIEPDNHTVVVYLNRSKTMNATIYLTNVAPATNQYNISIAVRPQGGLYWSSLTVVTCGNLSETTISDSKSSWTPLPQNMSVLLIGFILPIIIVAAIVIACLGLWLKRKIYGTLDIEVPDIPHEPDITTDSHLAYDYNMKYDSYTRVSNTDSGLVHDSSLYDEIISRDKNDLSSALDTCTAIRQRDIRTPLLYEITNTKLPQDRGVIETEEKGICIADQSGCQACCRKNSLLHLDIKQESSSDPTQNKVWKDKCRDISGQKSKDSQIDPCIICHNSQCLKLNNTPQGYSRFDIQYDPPGSVPHSSDRSSSLPSSGDMSDMEPVSPDSGYISFTKSENTHPLTTSDPLREIIAGDIQESMWDRSSSLLNSPSKFLGRMDRSTSEVTISEQEAYTKKPSDKHRFSMCEINKSGTRDLQFGNDEDETLFKNGYVSWTCL</sequence>
<evidence type="ECO:0000256" key="5">
    <source>
        <dbReference type="ARBA" id="ARBA00023157"/>
    </source>
</evidence>
<name>A0A1S3HK12_LINAN</name>
<dbReference type="GO" id="GO:0004896">
    <property type="term" value="F:cytokine receptor activity"/>
    <property type="evidence" value="ECO:0007669"/>
    <property type="project" value="TreeGrafter"/>
</dbReference>
<dbReference type="RefSeq" id="XP_013386458.1">
    <property type="nucleotide sequence ID" value="XM_013531004.1"/>
</dbReference>
<evidence type="ECO:0000313" key="14">
    <source>
        <dbReference type="RefSeq" id="XP_013386458.1"/>
    </source>
</evidence>
<dbReference type="InterPro" id="IPR013783">
    <property type="entry name" value="Ig-like_fold"/>
</dbReference>
<feature type="signal peptide" evidence="10">
    <location>
        <begin position="1"/>
        <end position="21"/>
    </location>
</feature>
<keyword evidence="4 9" id="KW-0472">Membrane</keyword>
<dbReference type="InterPro" id="IPR003961">
    <property type="entry name" value="FN3_dom"/>
</dbReference>
<feature type="domain" description="Ig-like" evidence="11">
    <location>
        <begin position="20"/>
        <end position="93"/>
    </location>
</feature>